<dbReference type="Proteomes" id="UP000198287">
    <property type="component" value="Unassembled WGS sequence"/>
</dbReference>
<gene>
    <name evidence="2" type="ORF">Fcan01_27089</name>
</gene>
<dbReference type="OrthoDB" id="421226at2759"/>
<keyword evidence="3" id="KW-1185">Reference proteome</keyword>
<feature type="compositionally biased region" description="Low complexity" evidence="1">
    <location>
        <begin position="112"/>
        <end position="127"/>
    </location>
</feature>
<proteinExistence type="predicted"/>
<name>A0A226CZC2_FOLCA</name>
<protein>
    <submittedName>
        <fullName evidence="2">Uncharacterized protein</fullName>
    </submittedName>
</protein>
<organism evidence="2 3">
    <name type="scientific">Folsomia candida</name>
    <name type="common">Springtail</name>
    <dbReference type="NCBI Taxonomy" id="158441"/>
    <lineage>
        <taxon>Eukaryota</taxon>
        <taxon>Metazoa</taxon>
        <taxon>Ecdysozoa</taxon>
        <taxon>Arthropoda</taxon>
        <taxon>Hexapoda</taxon>
        <taxon>Collembola</taxon>
        <taxon>Entomobryomorpha</taxon>
        <taxon>Isotomoidea</taxon>
        <taxon>Isotomidae</taxon>
        <taxon>Proisotominae</taxon>
        <taxon>Folsomia</taxon>
    </lineage>
</organism>
<feature type="region of interest" description="Disordered" evidence="1">
    <location>
        <begin position="29"/>
        <end position="135"/>
    </location>
</feature>
<sequence>MSTVWTVADDVNYLSLGYTAPAPEVEEIEGKCSPNETEFGAEVSYQGEQQQQQGGSGSTGGSGNVASSSRPSVDGGGAGGVVLGRGESSRRTSSSLSHHSADGHPDLGGKQSDSTSISKAAATSSCSPSESPAHR</sequence>
<reference evidence="2 3" key="1">
    <citation type="submission" date="2015-12" db="EMBL/GenBank/DDBJ databases">
        <title>The genome of Folsomia candida.</title>
        <authorList>
            <person name="Faddeeva A."/>
            <person name="Derks M.F."/>
            <person name="Anvar Y."/>
            <person name="Smit S."/>
            <person name="Van Straalen N."/>
            <person name="Roelofs D."/>
        </authorList>
    </citation>
    <scope>NUCLEOTIDE SEQUENCE [LARGE SCALE GENOMIC DNA]</scope>
    <source>
        <strain evidence="2 3">VU population</strain>
        <tissue evidence="2">Whole body</tissue>
    </source>
</reference>
<dbReference type="EMBL" id="LNIX01000048">
    <property type="protein sequence ID" value="OXA38160.1"/>
    <property type="molecule type" value="Genomic_DNA"/>
</dbReference>
<comment type="caution">
    <text evidence="2">The sequence shown here is derived from an EMBL/GenBank/DDBJ whole genome shotgun (WGS) entry which is preliminary data.</text>
</comment>
<feature type="compositionally biased region" description="Gly residues" evidence="1">
    <location>
        <begin position="74"/>
        <end position="83"/>
    </location>
</feature>
<feature type="compositionally biased region" description="Low complexity" evidence="1">
    <location>
        <begin position="44"/>
        <end position="53"/>
    </location>
</feature>
<evidence type="ECO:0000256" key="1">
    <source>
        <dbReference type="SAM" id="MobiDB-lite"/>
    </source>
</evidence>
<accession>A0A226CZC2</accession>
<feature type="compositionally biased region" description="Gly residues" evidence="1">
    <location>
        <begin position="54"/>
        <end position="63"/>
    </location>
</feature>
<dbReference type="AlphaFoldDB" id="A0A226CZC2"/>
<evidence type="ECO:0000313" key="3">
    <source>
        <dbReference type="Proteomes" id="UP000198287"/>
    </source>
</evidence>
<evidence type="ECO:0000313" key="2">
    <source>
        <dbReference type="EMBL" id="OXA38160.1"/>
    </source>
</evidence>